<keyword evidence="3" id="KW-0597">Phosphoprotein</keyword>
<evidence type="ECO:0000256" key="6">
    <source>
        <dbReference type="ARBA" id="ARBA00023212"/>
    </source>
</evidence>
<accession>A0A6A4SIJ3</accession>
<keyword evidence="5" id="KW-0009">Actin-binding</keyword>
<feature type="compositionally biased region" description="Low complexity" evidence="8">
    <location>
        <begin position="475"/>
        <end position="486"/>
    </location>
</feature>
<evidence type="ECO:0000256" key="8">
    <source>
        <dbReference type="SAM" id="MobiDB-lite"/>
    </source>
</evidence>
<keyword evidence="2" id="KW-0963">Cytoplasm</keyword>
<name>A0A6A4SIJ3_SCOMX</name>
<dbReference type="SMART" id="SM00233">
    <property type="entry name" value="PH"/>
    <property type="match status" value="1"/>
</dbReference>
<feature type="compositionally biased region" description="Basic and acidic residues" evidence="8">
    <location>
        <begin position="1307"/>
        <end position="1323"/>
    </location>
</feature>
<dbReference type="PANTHER" id="PTHR17271:SF10">
    <property type="entry name" value="TRIO AND F-ACTIN-BINDING PROTEIN"/>
    <property type="match status" value="1"/>
</dbReference>
<dbReference type="PANTHER" id="PTHR17271">
    <property type="entry name" value="PLECKSTRIN HOMOLOGY PH DOMAIN-CONTAINING PROTEIN"/>
    <property type="match status" value="1"/>
</dbReference>
<feature type="compositionally biased region" description="Polar residues" evidence="8">
    <location>
        <begin position="869"/>
        <end position="888"/>
    </location>
</feature>
<feature type="compositionally biased region" description="Basic and acidic residues" evidence="8">
    <location>
        <begin position="1580"/>
        <end position="1591"/>
    </location>
</feature>
<dbReference type="PROSITE" id="PS50003">
    <property type="entry name" value="PH_DOMAIN"/>
    <property type="match status" value="1"/>
</dbReference>
<evidence type="ECO:0000256" key="2">
    <source>
        <dbReference type="ARBA" id="ARBA00022490"/>
    </source>
</evidence>
<dbReference type="Pfam" id="PF00169">
    <property type="entry name" value="PH"/>
    <property type="match status" value="1"/>
</dbReference>
<feature type="region of interest" description="Disordered" evidence="8">
    <location>
        <begin position="1236"/>
        <end position="1326"/>
    </location>
</feature>
<reference evidence="10 11" key="1">
    <citation type="submission" date="2019-06" db="EMBL/GenBank/DDBJ databases">
        <title>Draft genomes of female and male turbot (Scophthalmus maximus).</title>
        <authorList>
            <person name="Xu H."/>
            <person name="Xu X.-W."/>
            <person name="Shao C."/>
            <person name="Chen S."/>
        </authorList>
    </citation>
    <scope>NUCLEOTIDE SEQUENCE [LARGE SCALE GENOMIC DNA]</scope>
    <source>
        <strain evidence="10">Ysfricsl-2016a</strain>
        <tissue evidence="10">Blood</tissue>
    </source>
</reference>
<feature type="compositionally biased region" description="Low complexity" evidence="8">
    <location>
        <begin position="906"/>
        <end position="920"/>
    </location>
</feature>
<feature type="compositionally biased region" description="Basic and acidic residues" evidence="8">
    <location>
        <begin position="949"/>
        <end position="963"/>
    </location>
</feature>
<proteinExistence type="predicted"/>
<evidence type="ECO:0000259" key="9">
    <source>
        <dbReference type="PROSITE" id="PS50003"/>
    </source>
</evidence>
<feature type="compositionally biased region" description="Basic and acidic residues" evidence="8">
    <location>
        <begin position="574"/>
        <end position="589"/>
    </location>
</feature>
<dbReference type="SUPFAM" id="SSF50729">
    <property type="entry name" value="PH domain-like"/>
    <property type="match status" value="1"/>
</dbReference>
<organism evidence="10 11">
    <name type="scientific">Scophthalmus maximus</name>
    <name type="common">Turbot</name>
    <name type="synonym">Psetta maxima</name>
    <dbReference type="NCBI Taxonomy" id="52904"/>
    <lineage>
        <taxon>Eukaryota</taxon>
        <taxon>Metazoa</taxon>
        <taxon>Chordata</taxon>
        <taxon>Craniata</taxon>
        <taxon>Vertebrata</taxon>
        <taxon>Euteleostomi</taxon>
        <taxon>Actinopterygii</taxon>
        <taxon>Neopterygii</taxon>
        <taxon>Teleostei</taxon>
        <taxon>Neoteleostei</taxon>
        <taxon>Acanthomorphata</taxon>
        <taxon>Carangaria</taxon>
        <taxon>Pleuronectiformes</taxon>
        <taxon>Pleuronectoidei</taxon>
        <taxon>Scophthalmidae</taxon>
        <taxon>Scophthalmus</taxon>
    </lineage>
</organism>
<feature type="region of interest" description="Disordered" evidence="8">
    <location>
        <begin position="372"/>
        <end position="412"/>
    </location>
</feature>
<protein>
    <recommendedName>
        <fullName evidence="9">PH domain-containing protein</fullName>
    </recommendedName>
</protein>
<feature type="compositionally biased region" description="Basic and acidic residues" evidence="8">
    <location>
        <begin position="734"/>
        <end position="745"/>
    </location>
</feature>
<comment type="subcellular location">
    <subcellularLocation>
        <location evidence="1">Cytoplasm</location>
        <location evidence="1">Cytoskeleton</location>
    </subcellularLocation>
</comment>
<evidence type="ECO:0000313" key="11">
    <source>
        <dbReference type="Proteomes" id="UP000438429"/>
    </source>
</evidence>
<feature type="compositionally biased region" description="Low complexity" evidence="8">
    <location>
        <begin position="631"/>
        <end position="647"/>
    </location>
</feature>
<dbReference type="InterPro" id="IPR001849">
    <property type="entry name" value="PH_domain"/>
</dbReference>
<feature type="region of interest" description="Disordered" evidence="8">
    <location>
        <begin position="946"/>
        <end position="1003"/>
    </location>
</feature>
<feature type="region of interest" description="Disordered" evidence="8">
    <location>
        <begin position="1"/>
        <end position="22"/>
    </location>
</feature>
<feature type="region of interest" description="Disordered" evidence="8">
    <location>
        <begin position="447"/>
        <end position="526"/>
    </location>
</feature>
<evidence type="ECO:0000256" key="5">
    <source>
        <dbReference type="ARBA" id="ARBA00023203"/>
    </source>
</evidence>
<feature type="compositionally biased region" description="Polar residues" evidence="8">
    <location>
        <begin position="1083"/>
        <end position="1102"/>
    </location>
</feature>
<feature type="compositionally biased region" description="Acidic residues" evidence="8">
    <location>
        <begin position="143"/>
        <end position="152"/>
    </location>
</feature>
<feature type="region of interest" description="Disordered" evidence="8">
    <location>
        <begin position="1397"/>
        <end position="1424"/>
    </location>
</feature>
<feature type="compositionally biased region" description="Polar residues" evidence="8">
    <location>
        <begin position="712"/>
        <end position="721"/>
    </location>
</feature>
<evidence type="ECO:0000313" key="10">
    <source>
        <dbReference type="EMBL" id="KAF0032405.1"/>
    </source>
</evidence>
<dbReference type="Proteomes" id="UP000438429">
    <property type="component" value="Unassembled WGS sequence"/>
</dbReference>
<dbReference type="Gene3D" id="2.30.29.30">
    <property type="entry name" value="Pleckstrin-homology domain (PH domain)/Phosphotyrosine-binding domain (PTB)"/>
    <property type="match status" value="1"/>
</dbReference>
<feature type="compositionally biased region" description="Basic and acidic residues" evidence="8">
    <location>
        <begin position="1534"/>
        <end position="1571"/>
    </location>
</feature>
<feature type="region of interest" description="Disordered" evidence="8">
    <location>
        <begin position="1083"/>
        <end position="1105"/>
    </location>
</feature>
<feature type="compositionally biased region" description="Basic residues" evidence="8">
    <location>
        <begin position="1"/>
        <end position="20"/>
    </location>
</feature>
<feature type="compositionally biased region" description="Polar residues" evidence="8">
    <location>
        <begin position="514"/>
        <end position="526"/>
    </location>
</feature>
<dbReference type="InterPro" id="IPR011993">
    <property type="entry name" value="PH-like_dom_sf"/>
</dbReference>
<evidence type="ECO:0000256" key="4">
    <source>
        <dbReference type="ARBA" id="ARBA00023054"/>
    </source>
</evidence>
<evidence type="ECO:0000256" key="1">
    <source>
        <dbReference type="ARBA" id="ARBA00004245"/>
    </source>
</evidence>
<dbReference type="EMBL" id="VEVO01000013">
    <property type="protein sequence ID" value="KAF0032405.1"/>
    <property type="molecule type" value="Genomic_DNA"/>
</dbReference>
<feature type="domain" description="PH" evidence="9">
    <location>
        <begin position="1137"/>
        <end position="1233"/>
    </location>
</feature>
<feature type="compositionally biased region" description="Polar residues" evidence="8">
    <location>
        <begin position="1236"/>
        <end position="1246"/>
    </location>
</feature>
<feature type="compositionally biased region" description="Basic and acidic residues" evidence="8">
    <location>
        <begin position="621"/>
        <end position="630"/>
    </location>
</feature>
<feature type="compositionally biased region" description="Low complexity" evidence="8">
    <location>
        <begin position="1292"/>
        <end position="1303"/>
    </location>
</feature>
<evidence type="ECO:0000256" key="3">
    <source>
        <dbReference type="ARBA" id="ARBA00022553"/>
    </source>
</evidence>
<feature type="compositionally biased region" description="Polar residues" evidence="8">
    <location>
        <begin position="456"/>
        <end position="470"/>
    </location>
</feature>
<feature type="compositionally biased region" description="Polar residues" evidence="8">
    <location>
        <begin position="795"/>
        <end position="810"/>
    </location>
</feature>
<feature type="region of interest" description="Disordered" evidence="8">
    <location>
        <begin position="1534"/>
        <end position="1591"/>
    </location>
</feature>
<feature type="compositionally biased region" description="Low complexity" evidence="8">
    <location>
        <begin position="830"/>
        <end position="842"/>
    </location>
</feature>
<feature type="compositionally biased region" description="Basic and acidic residues" evidence="8">
    <location>
        <begin position="487"/>
        <end position="497"/>
    </location>
</feature>
<keyword evidence="4 7" id="KW-0175">Coiled coil</keyword>
<dbReference type="InterPro" id="IPR019186">
    <property type="entry name" value="Nucleolar_protein_12"/>
</dbReference>
<dbReference type="GO" id="GO:1900026">
    <property type="term" value="P:positive regulation of substrate adhesion-dependent cell spreading"/>
    <property type="evidence" value="ECO:0007669"/>
    <property type="project" value="TreeGrafter"/>
</dbReference>
<keyword evidence="6" id="KW-0206">Cytoskeleton</keyword>
<feature type="region of interest" description="Disordered" evidence="8">
    <location>
        <begin position="128"/>
        <end position="163"/>
    </location>
</feature>
<dbReference type="FunFam" id="2.30.29.30:FF:000133">
    <property type="entry name" value="myosin phosphatase Rho-interacting protein isoform X1"/>
    <property type="match status" value="1"/>
</dbReference>
<evidence type="ECO:0000256" key="7">
    <source>
        <dbReference type="SAM" id="Coils"/>
    </source>
</evidence>
<dbReference type="GO" id="GO:0051015">
    <property type="term" value="F:actin filament binding"/>
    <property type="evidence" value="ECO:0007669"/>
    <property type="project" value="TreeGrafter"/>
</dbReference>
<dbReference type="InterPro" id="IPR039597">
    <property type="entry name" value="M-RIP_PH"/>
</dbReference>
<dbReference type="GO" id="GO:0015629">
    <property type="term" value="C:actin cytoskeleton"/>
    <property type="evidence" value="ECO:0007669"/>
    <property type="project" value="TreeGrafter"/>
</dbReference>
<feature type="compositionally biased region" description="Gly residues" evidence="8">
    <location>
        <begin position="1402"/>
        <end position="1417"/>
    </location>
</feature>
<feature type="region of interest" description="Disordered" evidence="8">
    <location>
        <begin position="569"/>
        <end position="647"/>
    </location>
</feature>
<dbReference type="CDD" id="cd13275">
    <property type="entry name" value="PH_M-RIP"/>
    <property type="match status" value="1"/>
</dbReference>
<feature type="compositionally biased region" description="Low complexity" evidence="8">
    <location>
        <begin position="983"/>
        <end position="997"/>
    </location>
</feature>
<sequence>MKNTKKHNNVSQKGKFKPGSKKRENKCIVMFDDKERQDFLTGFHKRKVERRKVAVAEIRKKIKDEQIRVREERHKEYIKMLKERTDALEDADDDLEDVITNTTESVQYDHPNHTVTVTTISDIDLSGSHLLGPAASQANGESKDEENGEEESQTTSAMPRKAGNPIMNKKFTHPVALLPQAAVLVKAVNLRGTYTPAPGRALRQHRCRNPQQAPELGEDSDGLSVVSSYCDVNGGRLGYGEGSLCILSPDCELYICDGDDDDSTDSCRDQSDYQDFSGSVSAEDEYLLIRRHSAKLKTMTRLDPPPHRPNPRAWMDEARSRDGLIRRSGMTEEREKRESGYFSLGRAAGAHSLRDNSPPAPYRHFEKGHPIFSSRNVEPKDTVPFRNPNLGVASERQVLEDPNDDLPMEIPPTDPYEIAIEVQAQVGPRSPSPTPFKIAESLTDRKGFRTSHGRGNPSSHDSSCHQSGRFDSSRHSSALQSRSSSPSRRDLPFRRSESTASLSRHHFDGGGRSQGTDAGSRGSLQSTQARRFESGTLPRNFKSLASSVQSQSSMISDFRSALRKTAVNGSLSGRCRDSRSSSPSRRDYKCPGPMSLRKTETTSDSPFGRGRDIRTSSPSRRTSEGRRDSHSVSPPRKSYSSSSHSLLCKSESVVSLNGRSHNGRCGSPIREGYDIESQALLRNSTAGNRLNDQEHEHESPATSPPRRGYDRPSQSILSKTKTGAVGRGSQGRDSQGHDSQGRDSQGRGSRCASPGRRGYETPSQYQLRKTDTSGSLNSRSRESRNSSPSRRSHEAPSQSLLRKSEGNSSVRSRDVHSLSPARKSSDVSGQHSLQKTQTSSSQHSKKHIGRNSSPSEKGNSDPPGYSVLRNATNGDSSRSSQRKNTFNDSKSDSKHTARSWRDSTHSPRSSSLSRAASPSRQTTNGSRAAFVTLEALRKPSSIRSGVVEHVLEDHRLSPNDKRASQRTRSPSPSPQIQMGRHTSSQSSMESSESGQLSVGSAGRNREEYAMLADLPRVKRIHQREGAGAHTGQPHCQLPPRRQELFKPASHSLSKHPSRECEDTVDTEREWHYSGCGYLSRAHSSTSLQRSGSPTADESSSWKGNHHRSEEMQVTVLLLFSLRLTHFGSGVIMTPDLLNFKKGWMSKLDDSGEWKKHWFVLTDAGLKYYRDSSAEEKDDMDGEIDLKSCVKVSEFDVEKNYGFQIQTREAAFTLSAMTAGIRRNWIEVLKKCIRPSSSPDLTQLPDSSSDKENSHSRFLLSSRRQSTRHSDAQSEAPTSAPPTYRRFDYVELSPVPASSSPFPANQREAGEGQGRESQWHEERNTSSQWEALLSRKGTGSGSNQRLRMEDELEKKWAEFERLPLKEMSTLPPVGSRLSGQSANEALQREVASLRQQLEELQRGGKGGGRGGDVRGGCGPEAPCGRSLVAMERAHRQALEELQRQHDRQTRELQAEKDRLLLEETQDTARVMEALKKKHKEELEREAEKVKRLSSGVLDSQTLRAQQQAETQSLQRELAGLSERYSQKCLELNRAEQNNAEREREISRKERDMEQLRKENQDLKARLTEEIGRTRSTTTDQGSKDNKDRTPCELEEKRLACERYTEVHDELSGMKGRSEREIHSLKEHLRLAMAALQEGQKLGNSLDH</sequence>
<gene>
    <name evidence="10" type="ORF">F2P81_014695</name>
</gene>
<feature type="compositionally biased region" description="Basic and acidic residues" evidence="8">
    <location>
        <begin position="889"/>
        <end position="905"/>
    </location>
</feature>
<dbReference type="Pfam" id="PF09805">
    <property type="entry name" value="Nop25"/>
    <property type="match status" value="1"/>
</dbReference>
<feature type="region of interest" description="Disordered" evidence="8">
    <location>
        <begin position="689"/>
        <end position="926"/>
    </location>
</feature>
<comment type="caution">
    <text evidence="10">The sequence shown here is derived from an EMBL/GenBank/DDBJ whole genome shotgun (WGS) entry which is preliminary data.</text>
</comment>
<feature type="coiled-coil region" evidence="7">
    <location>
        <begin position="55"/>
        <end position="98"/>
    </location>
</feature>
<dbReference type="InterPro" id="IPR052223">
    <property type="entry name" value="Actin_Cytoskeleton_Reg"/>
</dbReference>